<proteinExistence type="inferred from homology"/>
<dbReference type="CDD" id="cd02801">
    <property type="entry name" value="DUS_like_FMN"/>
    <property type="match status" value="1"/>
</dbReference>
<comment type="catalytic activity">
    <reaction evidence="11">
        <text>a 5,6-dihydrouridine in tRNA + NAD(+) = a uridine in tRNA + NADH + H(+)</text>
        <dbReference type="Rhea" id="RHEA:54452"/>
        <dbReference type="Rhea" id="RHEA-COMP:13339"/>
        <dbReference type="Rhea" id="RHEA-COMP:13887"/>
        <dbReference type="ChEBI" id="CHEBI:15378"/>
        <dbReference type="ChEBI" id="CHEBI:57540"/>
        <dbReference type="ChEBI" id="CHEBI:57945"/>
        <dbReference type="ChEBI" id="CHEBI:65315"/>
        <dbReference type="ChEBI" id="CHEBI:74443"/>
    </reaction>
</comment>
<feature type="domain" description="DUS-like FMN-binding" evidence="15">
    <location>
        <begin position="15"/>
        <end position="301"/>
    </location>
</feature>
<keyword evidence="14" id="KW-0547">Nucleotide-binding</keyword>
<dbReference type="AlphaFoldDB" id="A0A2H0A8K5"/>
<feature type="binding site" evidence="14">
    <location>
        <position position="172"/>
    </location>
    <ligand>
        <name>FMN</name>
        <dbReference type="ChEBI" id="CHEBI:58210"/>
    </ligand>
</feature>
<dbReference type="InterPro" id="IPR013785">
    <property type="entry name" value="Aldolase_TIM"/>
</dbReference>
<accession>A0A2H0A8K5</accession>
<keyword evidence="6 12" id="KW-0819">tRNA processing</keyword>
<dbReference type="Pfam" id="PF01207">
    <property type="entry name" value="Dus"/>
    <property type="match status" value="1"/>
</dbReference>
<dbReference type="PANTHER" id="PTHR45846:SF1">
    <property type="entry name" value="TRNA-DIHYDROURIDINE(47) SYNTHASE [NAD(P)(+)]-LIKE"/>
    <property type="match status" value="1"/>
</dbReference>
<evidence type="ECO:0000256" key="12">
    <source>
        <dbReference type="PIRNR" id="PIRNR006621"/>
    </source>
</evidence>
<dbReference type="PANTHER" id="PTHR45846">
    <property type="entry name" value="TRNA-DIHYDROURIDINE(47) SYNTHASE [NAD(P)(+)]-LIKE"/>
    <property type="match status" value="1"/>
</dbReference>
<feature type="binding site" evidence="14">
    <location>
        <position position="142"/>
    </location>
    <ligand>
        <name>FMN</name>
        <dbReference type="ChEBI" id="CHEBI:58210"/>
    </ligand>
</feature>
<dbReference type="GO" id="GO:0000049">
    <property type="term" value="F:tRNA binding"/>
    <property type="evidence" value="ECO:0007669"/>
    <property type="project" value="UniProtKB-KW"/>
</dbReference>
<sequence length="319" mass="35782">MFMLPVNFNLSGKLILAPMAGFTDSVFRMICKEFGAEMVFTDLISAKAITYKNKKTFEMMKFNEKERPIGIQIYGSDPVVMAEAAIIIEERFQPDIIDLNFGCPVKKVISKNEGSSLLRDIPLMGKIASSVVNAVNIPVSAKIRSGWNKDSEDPVSVVNMLESCGISFVTIHPRTRAQGYRGKSNWDWIRQVKEKSHIPIIGNGDVLNSQDADRMFRQTGCDAVMIGRGALGNPWIFKGLPQPEAAERLSLALSHLKQSVEASDEYSGIRQMRKHLVYYTHNLSGAREIRKQLFEAKTIKDVEGIFCGKQLLPFMCLQR</sequence>
<dbReference type="InterPro" id="IPR018517">
    <property type="entry name" value="tRNA_hU_synthase_CS"/>
</dbReference>
<dbReference type="NCBIfam" id="TIGR00737">
    <property type="entry name" value="nifR3_yhdG"/>
    <property type="match status" value="1"/>
</dbReference>
<evidence type="ECO:0000313" key="17">
    <source>
        <dbReference type="Proteomes" id="UP000231067"/>
    </source>
</evidence>
<evidence type="ECO:0000256" key="5">
    <source>
        <dbReference type="ARBA" id="ARBA00022643"/>
    </source>
</evidence>
<dbReference type="SUPFAM" id="SSF51395">
    <property type="entry name" value="FMN-linked oxidoreductases"/>
    <property type="match status" value="1"/>
</dbReference>
<protein>
    <recommendedName>
        <fullName evidence="12">tRNA-dihydrouridine synthase</fullName>
        <ecNumber evidence="12">1.3.1.-</ecNumber>
    </recommendedName>
</protein>
<feature type="binding site" evidence="14">
    <location>
        <begin position="18"/>
        <end position="20"/>
    </location>
    <ligand>
        <name>FMN</name>
        <dbReference type="ChEBI" id="CHEBI:58210"/>
    </ligand>
</feature>
<keyword evidence="5 12" id="KW-0288">FMN</keyword>
<keyword evidence="3" id="KW-0820">tRNA-binding</keyword>
<comment type="similarity">
    <text evidence="12">Belongs to the dus family.</text>
</comment>
<evidence type="ECO:0000256" key="2">
    <source>
        <dbReference type="ARBA" id="ARBA00002790"/>
    </source>
</evidence>
<dbReference type="EC" id="1.3.1.-" evidence="12"/>
<keyword evidence="7" id="KW-0521">NADP</keyword>
<evidence type="ECO:0000256" key="8">
    <source>
        <dbReference type="ARBA" id="ARBA00022884"/>
    </source>
</evidence>
<evidence type="ECO:0000256" key="13">
    <source>
        <dbReference type="PIRSR" id="PIRSR006621-1"/>
    </source>
</evidence>
<dbReference type="GO" id="GO:0017150">
    <property type="term" value="F:tRNA dihydrouridine synthase activity"/>
    <property type="evidence" value="ECO:0007669"/>
    <property type="project" value="InterPro"/>
</dbReference>
<keyword evidence="8" id="KW-0694">RNA-binding</keyword>
<dbReference type="EMBL" id="PCSH01000041">
    <property type="protein sequence ID" value="PIP41764.1"/>
    <property type="molecule type" value="Genomic_DNA"/>
</dbReference>
<feature type="active site" description="Proton donor" evidence="13">
    <location>
        <position position="103"/>
    </location>
</feature>
<dbReference type="InterPro" id="IPR035587">
    <property type="entry name" value="DUS-like_FMN-bd"/>
</dbReference>
<keyword evidence="9 12" id="KW-0560">Oxidoreductase</keyword>
<evidence type="ECO:0000259" key="15">
    <source>
        <dbReference type="Pfam" id="PF01207"/>
    </source>
</evidence>
<gene>
    <name evidence="16" type="ORF">COX18_02425</name>
</gene>
<evidence type="ECO:0000313" key="16">
    <source>
        <dbReference type="EMBL" id="PIP41764.1"/>
    </source>
</evidence>
<comment type="catalytic activity">
    <reaction evidence="10">
        <text>a 5,6-dihydrouridine in tRNA + NADP(+) = a uridine in tRNA + NADPH + H(+)</text>
        <dbReference type="Rhea" id="RHEA:23624"/>
        <dbReference type="Rhea" id="RHEA-COMP:13339"/>
        <dbReference type="Rhea" id="RHEA-COMP:13887"/>
        <dbReference type="ChEBI" id="CHEBI:15378"/>
        <dbReference type="ChEBI" id="CHEBI:57783"/>
        <dbReference type="ChEBI" id="CHEBI:58349"/>
        <dbReference type="ChEBI" id="CHEBI:65315"/>
        <dbReference type="ChEBI" id="CHEBI:74443"/>
    </reaction>
</comment>
<evidence type="ECO:0000256" key="14">
    <source>
        <dbReference type="PIRSR" id="PIRSR006621-2"/>
    </source>
</evidence>
<evidence type="ECO:0000256" key="7">
    <source>
        <dbReference type="ARBA" id="ARBA00022857"/>
    </source>
</evidence>
<dbReference type="Proteomes" id="UP000231067">
    <property type="component" value="Unassembled WGS sequence"/>
</dbReference>
<dbReference type="GO" id="GO:0050660">
    <property type="term" value="F:flavin adenine dinucleotide binding"/>
    <property type="evidence" value="ECO:0007669"/>
    <property type="project" value="InterPro"/>
</dbReference>
<evidence type="ECO:0000256" key="1">
    <source>
        <dbReference type="ARBA" id="ARBA00001917"/>
    </source>
</evidence>
<evidence type="ECO:0000256" key="9">
    <source>
        <dbReference type="ARBA" id="ARBA00023002"/>
    </source>
</evidence>
<evidence type="ECO:0000256" key="11">
    <source>
        <dbReference type="ARBA" id="ARBA00048802"/>
    </source>
</evidence>
<evidence type="ECO:0000256" key="4">
    <source>
        <dbReference type="ARBA" id="ARBA00022630"/>
    </source>
</evidence>
<evidence type="ECO:0000256" key="10">
    <source>
        <dbReference type="ARBA" id="ARBA00048205"/>
    </source>
</evidence>
<name>A0A2H0A8K5_9BACT</name>
<comment type="cofactor">
    <cofactor evidence="1 12 14">
        <name>FMN</name>
        <dbReference type="ChEBI" id="CHEBI:58210"/>
    </cofactor>
</comment>
<keyword evidence="4 12" id="KW-0285">Flavoprotein</keyword>
<comment type="function">
    <text evidence="2 12">Catalyzes the synthesis of 5,6-dihydrouridine (D), a modified base found in the D-loop of most tRNAs, via the reduction of the C5-C6 double bond in target uridines.</text>
</comment>
<feature type="binding site" evidence="14">
    <location>
        <begin position="227"/>
        <end position="228"/>
    </location>
    <ligand>
        <name>FMN</name>
        <dbReference type="ChEBI" id="CHEBI:58210"/>
    </ligand>
</feature>
<dbReference type="Gene3D" id="1.10.1200.80">
    <property type="entry name" value="Putative flavin oxidoreducatase, domain 2"/>
    <property type="match status" value="1"/>
</dbReference>
<dbReference type="PROSITE" id="PS01136">
    <property type="entry name" value="UPF0034"/>
    <property type="match status" value="1"/>
</dbReference>
<dbReference type="PIRSF" id="PIRSF006621">
    <property type="entry name" value="Dus"/>
    <property type="match status" value="1"/>
</dbReference>
<feature type="binding site" evidence="14">
    <location>
        <position position="72"/>
    </location>
    <ligand>
        <name>FMN</name>
        <dbReference type="ChEBI" id="CHEBI:58210"/>
    </ligand>
</feature>
<dbReference type="InterPro" id="IPR001269">
    <property type="entry name" value="DUS_fam"/>
</dbReference>
<dbReference type="InterPro" id="IPR024036">
    <property type="entry name" value="tRNA-dHydroUridine_Synthase_C"/>
</dbReference>
<evidence type="ECO:0000256" key="3">
    <source>
        <dbReference type="ARBA" id="ARBA00022555"/>
    </source>
</evidence>
<dbReference type="Gene3D" id="3.20.20.70">
    <property type="entry name" value="Aldolase class I"/>
    <property type="match status" value="1"/>
</dbReference>
<reference evidence="16 17" key="1">
    <citation type="submission" date="2017-09" db="EMBL/GenBank/DDBJ databases">
        <title>Depth-based differentiation of microbial function through sediment-hosted aquifers and enrichment of novel symbionts in the deep terrestrial subsurface.</title>
        <authorList>
            <person name="Probst A.J."/>
            <person name="Ladd B."/>
            <person name="Jarett J.K."/>
            <person name="Geller-Mcgrath D.E."/>
            <person name="Sieber C.M."/>
            <person name="Emerson J.B."/>
            <person name="Anantharaman K."/>
            <person name="Thomas B.C."/>
            <person name="Malmstrom R."/>
            <person name="Stieglmeier M."/>
            <person name="Klingl A."/>
            <person name="Woyke T."/>
            <person name="Ryan C.M."/>
            <person name="Banfield J.F."/>
        </authorList>
    </citation>
    <scope>NUCLEOTIDE SEQUENCE [LARGE SCALE GENOMIC DNA]</scope>
    <source>
        <strain evidence="16">CG23_combo_of_CG06-09_8_20_14_all_40_23</strain>
    </source>
</reference>
<dbReference type="InterPro" id="IPR004652">
    <property type="entry name" value="DusB-like"/>
</dbReference>
<organism evidence="16 17">
    <name type="scientific">Candidatus Desantisbacteria bacterium CG23_combo_of_CG06-09_8_20_14_all_40_23</name>
    <dbReference type="NCBI Taxonomy" id="1974550"/>
    <lineage>
        <taxon>Bacteria</taxon>
        <taxon>Candidatus Desantisiibacteriota</taxon>
    </lineage>
</organism>
<evidence type="ECO:0000256" key="6">
    <source>
        <dbReference type="ARBA" id="ARBA00022694"/>
    </source>
</evidence>
<comment type="caution">
    <text evidence="16">The sequence shown here is derived from an EMBL/GenBank/DDBJ whole genome shotgun (WGS) entry which is preliminary data.</text>
</comment>